<keyword evidence="9" id="KW-1185">Reference proteome</keyword>
<feature type="region of interest" description="Disordered" evidence="7">
    <location>
        <begin position="173"/>
        <end position="214"/>
    </location>
</feature>
<evidence type="ECO:0000313" key="9">
    <source>
        <dbReference type="Proteomes" id="UP001140094"/>
    </source>
</evidence>
<feature type="compositionally biased region" description="Basic and acidic residues" evidence="7">
    <location>
        <begin position="205"/>
        <end position="214"/>
    </location>
</feature>
<dbReference type="GO" id="GO:0006900">
    <property type="term" value="P:vesicle budding from membrane"/>
    <property type="evidence" value="ECO:0007669"/>
    <property type="project" value="TreeGrafter"/>
</dbReference>
<accession>A0A9W8LRL4</accession>
<sequence>MGSGQSKHKITAQDKAILDMKVQRDKLRQFQKRVEVVLNREDSLARELLRKGDKSRALLALRRRKYQQQMINKTDMQLFNLQNLVEQIEFSLVQKDVLFGLEQGNKVLSQLNSEMRIEDVERLADNTAEAIAYQKEVSNILNANMSAEDDEAVLEDFAKLEREETDKLQLDIPQAPKHALPEHAAAEASGNNVQGNREEEAEEEEPRRNEPLLA</sequence>
<dbReference type="GO" id="GO:0032511">
    <property type="term" value="P:late endosome to vacuole transport via multivesicular body sorting pathway"/>
    <property type="evidence" value="ECO:0007669"/>
    <property type="project" value="TreeGrafter"/>
</dbReference>
<proteinExistence type="inferred from homology"/>
<dbReference type="PANTHER" id="PTHR22761">
    <property type="entry name" value="CHARGED MULTIVESICULAR BODY PROTEIN"/>
    <property type="match status" value="1"/>
</dbReference>
<evidence type="ECO:0000256" key="3">
    <source>
        <dbReference type="ARBA" id="ARBA00022448"/>
    </source>
</evidence>
<name>A0A9W8LRL4_9FUNG</name>
<reference evidence="8" key="1">
    <citation type="submission" date="2022-07" db="EMBL/GenBank/DDBJ databases">
        <title>Phylogenomic reconstructions and comparative analyses of Kickxellomycotina fungi.</title>
        <authorList>
            <person name="Reynolds N.K."/>
            <person name="Stajich J.E."/>
            <person name="Barry K."/>
            <person name="Grigoriev I.V."/>
            <person name="Crous P."/>
            <person name="Smith M.E."/>
        </authorList>
    </citation>
    <scope>NUCLEOTIDE SEQUENCE</scope>
    <source>
        <strain evidence="8">NRRL 1565</strain>
    </source>
</reference>
<dbReference type="InterPro" id="IPR005024">
    <property type="entry name" value="Snf7_fam"/>
</dbReference>
<protein>
    <submittedName>
        <fullName evidence="8">Vacuolar protein sorting-associated protein 20</fullName>
    </submittedName>
</protein>
<evidence type="ECO:0000256" key="1">
    <source>
        <dbReference type="ARBA" id="ARBA00004608"/>
    </source>
</evidence>
<evidence type="ECO:0000313" key="8">
    <source>
        <dbReference type="EMBL" id="KAJ2799044.1"/>
    </source>
</evidence>
<dbReference type="OrthoDB" id="441172at2759"/>
<gene>
    <name evidence="8" type="primary">VPS20</name>
    <name evidence="8" type="ORF">H4R20_004591</name>
</gene>
<dbReference type="PANTHER" id="PTHR22761:SF5">
    <property type="entry name" value="CHARGED MULTIVESICULAR BODY PROTEIN 6"/>
    <property type="match status" value="1"/>
</dbReference>
<dbReference type="GO" id="GO:0000815">
    <property type="term" value="C:ESCRT III complex"/>
    <property type="evidence" value="ECO:0007669"/>
    <property type="project" value="TreeGrafter"/>
</dbReference>
<comment type="subcellular location">
    <subcellularLocation>
        <location evidence="1">Endosome membrane</location>
    </subcellularLocation>
</comment>
<evidence type="ECO:0000256" key="6">
    <source>
        <dbReference type="ARBA" id="ARBA00023136"/>
    </source>
</evidence>
<keyword evidence="4" id="KW-0967">Endosome</keyword>
<keyword evidence="3" id="KW-0813">Transport</keyword>
<comment type="similarity">
    <text evidence="2">Belongs to the SNF7 family.</text>
</comment>
<dbReference type="EMBL" id="JANBUO010001262">
    <property type="protein sequence ID" value="KAJ2799044.1"/>
    <property type="molecule type" value="Genomic_DNA"/>
</dbReference>
<keyword evidence="6" id="KW-0472">Membrane</keyword>
<dbReference type="GO" id="GO:0015031">
    <property type="term" value="P:protein transport"/>
    <property type="evidence" value="ECO:0007669"/>
    <property type="project" value="UniProtKB-KW"/>
</dbReference>
<evidence type="ECO:0000256" key="5">
    <source>
        <dbReference type="ARBA" id="ARBA00022927"/>
    </source>
</evidence>
<keyword evidence="5" id="KW-0653">Protein transport</keyword>
<evidence type="ECO:0000256" key="7">
    <source>
        <dbReference type="SAM" id="MobiDB-lite"/>
    </source>
</evidence>
<dbReference type="Pfam" id="PF03357">
    <property type="entry name" value="Snf7"/>
    <property type="match status" value="1"/>
</dbReference>
<evidence type="ECO:0000256" key="4">
    <source>
        <dbReference type="ARBA" id="ARBA00022753"/>
    </source>
</evidence>
<organism evidence="8 9">
    <name type="scientific">Coemansia guatemalensis</name>
    <dbReference type="NCBI Taxonomy" id="2761395"/>
    <lineage>
        <taxon>Eukaryota</taxon>
        <taxon>Fungi</taxon>
        <taxon>Fungi incertae sedis</taxon>
        <taxon>Zoopagomycota</taxon>
        <taxon>Kickxellomycotina</taxon>
        <taxon>Kickxellomycetes</taxon>
        <taxon>Kickxellales</taxon>
        <taxon>Kickxellaceae</taxon>
        <taxon>Coemansia</taxon>
    </lineage>
</organism>
<dbReference type="Proteomes" id="UP001140094">
    <property type="component" value="Unassembled WGS sequence"/>
</dbReference>
<dbReference type="GO" id="GO:0005771">
    <property type="term" value="C:multivesicular body"/>
    <property type="evidence" value="ECO:0007669"/>
    <property type="project" value="TreeGrafter"/>
</dbReference>
<evidence type="ECO:0000256" key="2">
    <source>
        <dbReference type="ARBA" id="ARBA00006190"/>
    </source>
</evidence>
<dbReference type="AlphaFoldDB" id="A0A9W8LRL4"/>
<comment type="caution">
    <text evidence="8">The sequence shown here is derived from an EMBL/GenBank/DDBJ whole genome shotgun (WGS) entry which is preliminary data.</text>
</comment>